<feature type="coiled-coil region" evidence="1">
    <location>
        <begin position="18"/>
        <end position="45"/>
    </location>
</feature>
<keyword evidence="3" id="KW-1185">Reference proteome</keyword>
<evidence type="ECO:0000313" key="2">
    <source>
        <dbReference type="EMBL" id="GJT99983.1"/>
    </source>
</evidence>
<proteinExistence type="predicted"/>
<sequence length="243" mass="27750">MELCTTLQTRVLDLEKTKTTQATKIASLKRRVEKLEKRNRSRTHKLKRLYKVGLSIRVESSEESLGEDASKQGRKIDDIDANEEITLVNDQDDDEMFDVDTLDGEEVVVAEQNKEVVDAAQFKIATDKVDEITLAQILIEIKSTKPKVKGVVIQEPGTTKRTTISSKQSQDKVKGILVEPEKPMKKKDQISFNEETDRRLQVEFDEEERIAREKAKKELEANIALTKEWDDIEAKIDADHELA</sequence>
<keyword evidence="1" id="KW-0175">Coiled coil</keyword>
<gene>
    <name evidence="2" type="ORF">Tco_1110322</name>
</gene>
<accession>A0ABQ5IKZ7</accession>
<evidence type="ECO:0000256" key="1">
    <source>
        <dbReference type="SAM" id="Coils"/>
    </source>
</evidence>
<reference evidence="2" key="2">
    <citation type="submission" date="2022-01" db="EMBL/GenBank/DDBJ databases">
        <authorList>
            <person name="Yamashiro T."/>
            <person name="Shiraishi A."/>
            <person name="Satake H."/>
            <person name="Nakayama K."/>
        </authorList>
    </citation>
    <scope>NUCLEOTIDE SEQUENCE</scope>
</reference>
<comment type="caution">
    <text evidence="2">The sequence shown here is derived from an EMBL/GenBank/DDBJ whole genome shotgun (WGS) entry which is preliminary data.</text>
</comment>
<organism evidence="2 3">
    <name type="scientific">Tanacetum coccineum</name>
    <dbReference type="NCBI Taxonomy" id="301880"/>
    <lineage>
        <taxon>Eukaryota</taxon>
        <taxon>Viridiplantae</taxon>
        <taxon>Streptophyta</taxon>
        <taxon>Embryophyta</taxon>
        <taxon>Tracheophyta</taxon>
        <taxon>Spermatophyta</taxon>
        <taxon>Magnoliopsida</taxon>
        <taxon>eudicotyledons</taxon>
        <taxon>Gunneridae</taxon>
        <taxon>Pentapetalae</taxon>
        <taxon>asterids</taxon>
        <taxon>campanulids</taxon>
        <taxon>Asterales</taxon>
        <taxon>Asteraceae</taxon>
        <taxon>Asteroideae</taxon>
        <taxon>Anthemideae</taxon>
        <taxon>Anthemidinae</taxon>
        <taxon>Tanacetum</taxon>
    </lineage>
</organism>
<evidence type="ECO:0000313" key="3">
    <source>
        <dbReference type="Proteomes" id="UP001151760"/>
    </source>
</evidence>
<name>A0ABQ5IKZ7_9ASTR</name>
<dbReference type="Proteomes" id="UP001151760">
    <property type="component" value="Unassembled WGS sequence"/>
</dbReference>
<dbReference type="EMBL" id="BQNB010020820">
    <property type="protein sequence ID" value="GJT99983.1"/>
    <property type="molecule type" value="Genomic_DNA"/>
</dbReference>
<reference evidence="2" key="1">
    <citation type="journal article" date="2022" name="Int. J. Mol. Sci.">
        <title>Draft Genome of Tanacetum Coccineum: Genomic Comparison of Closely Related Tanacetum-Family Plants.</title>
        <authorList>
            <person name="Yamashiro T."/>
            <person name="Shiraishi A."/>
            <person name="Nakayama K."/>
            <person name="Satake H."/>
        </authorList>
    </citation>
    <scope>NUCLEOTIDE SEQUENCE</scope>
</reference>
<protein>
    <submittedName>
        <fullName evidence="2">Uncharacterized protein</fullName>
    </submittedName>
</protein>